<comment type="caution">
    <text evidence="1">The sequence shown here is derived from an EMBL/GenBank/DDBJ whole genome shotgun (WGS) entry which is preliminary data.</text>
</comment>
<dbReference type="Gene3D" id="3.40.50.150">
    <property type="entry name" value="Vaccinia Virus protein VP39"/>
    <property type="match status" value="1"/>
</dbReference>
<evidence type="ECO:0000313" key="1">
    <source>
        <dbReference type="EMBL" id="KAL3767458.1"/>
    </source>
</evidence>
<dbReference type="EMBL" id="JALLPJ020001364">
    <property type="protein sequence ID" value="KAL3767458.1"/>
    <property type="molecule type" value="Genomic_DNA"/>
</dbReference>
<reference evidence="1 2" key="1">
    <citation type="submission" date="2024-10" db="EMBL/GenBank/DDBJ databases">
        <title>Updated reference genomes for cyclostephanoid diatoms.</title>
        <authorList>
            <person name="Roberts W.R."/>
            <person name="Alverson A.J."/>
        </authorList>
    </citation>
    <scope>NUCLEOTIDE SEQUENCE [LARGE SCALE GENOMIC DNA]</scope>
    <source>
        <strain evidence="1 2">AJA010-31</strain>
    </source>
</reference>
<gene>
    <name evidence="1" type="ORF">ACHAWO_012848</name>
</gene>
<accession>A0ABD3MUG0</accession>
<evidence type="ECO:0000313" key="2">
    <source>
        <dbReference type="Proteomes" id="UP001530400"/>
    </source>
</evidence>
<dbReference type="InterPro" id="IPR029063">
    <property type="entry name" value="SAM-dependent_MTases_sf"/>
</dbReference>
<organism evidence="1 2">
    <name type="scientific">Cyclotella atomus</name>
    <dbReference type="NCBI Taxonomy" id="382360"/>
    <lineage>
        <taxon>Eukaryota</taxon>
        <taxon>Sar</taxon>
        <taxon>Stramenopiles</taxon>
        <taxon>Ochrophyta</taxon>
        <taxon>Bacillariophyta</taxon>
        <taxon>Coscinodiscophyceae</taxon>
        <taxon>Thalassiosirophycidae</taxon>
        <taxon>Stephanodiscales</taxon>
        <taxon>Stephanodiscaceae</taxon>
        <taxon>Cyclotella</taxon>
    </lineage>
</organism>
<keyword evidence="2" id="KW-1185">Reference proteome</keyword>
<dbReference type="AlphaFoldDB" id="A0ABD3MUG0"/>
<dbReference type="Proteomes" id="UP001530400">
    <property type="component" value="Unassembled WGS sequence"/>
</dbReference>
<name>A0ABD3MUG0_9STRA</name>
<protein>
    <recommendedName>
        <fullName evidence="3">Methyltransferase domain-containing protein</fullName>
    </recommendedName>
</protein>
<evidence type="ECO:0008006" key="3">
    <source>
        <dbReference type="Google" id="ProtNLM"/>
    </source>
</evidence>
<proteinExistence type="predicted"/>
<sequence length="256" mass="28509">MTTSPPTSIVKSTYSPTALLSSILSRFSHYYSLTKSYIYDIIILRMTELWYRTVLQKLPDGSILLDVGIGTSGALLRCVDLIQQKNLKVVGIDIDASYVQAGKLSVEEMGLGDRISINVVDVYDGKETVLQLAKELGATENERGQFVDAVYFSGSFSLLPDPVKALQLVSQYVKDGGDEKRGHVYITQTYQRKTPFFLPYIKPLMKYATTIDFGNLVREEEALKTFEESGLTLLEHTVIHGSVDNAMQAAYVSVLR</sequence>
<dbReference type="CDD" id="cd02440">
    <property type="entry name" value="AdoMet_MTases"/>
    <property type="match status" value="1"/>
</dbReference>
<dbReference type="SUPFAM" id="SSF53335">
    <property type="entry name" value="S-adenosyl-L-methionine-dependent methyltransferases"/>
    <property type="match status" value="1"/>
</dbReference>